<evidence type="ECO:0000313" key="10">
    <source>
        <dbReference type="Proteomes" id="UP000000528"/>
    </source>
</evidence>
<evidence type="ECO:0000313" key="9">
    <source>
        <dbReference type="EMBL" id="CAC13458.1"/>
    </source>
</evidence>
<dbReference type="CDD" id="cd03257">
    <property type="entry name" value="ABC_NikE_OppD_transporters"/>
    <property type="match status" value="1"/>
</dbReference>
<evidence type="ECO:0000256" key="3">
    <source>
        <dbReference type="ARBA" id="ARBA00022448"/>
    </source>
</evidence>
<keyword evidence="10" id="KW-1185">Reference proteome</keyword>
<keyword evidence="4" id="KW-1003">Cell membrane</keyword>
<dbReference type="GO" id="GO:0016887">
    <property type="term" value="F:ATP hydrolysis activity"/>
    <property type="evidence" value="ECO:0007669"/>
    <property type="project" value="InterPro"/>
</dbReference>
<gene>
    <name evidence="9" type="ordered locus">MYPU_2850</name>
</gene>
<evidence type="ECO:0000256" key="2">
    <source>
        <dbReference type="ARBA" id="ARBA00005417"/>
    </source>
</evidence>
<dbReference type="SMART" id="SM00382">
    <property type="entry name" value="AAA"/>
    <property type="match status" value="1"/>
</dbReference>
<organism evidence="10">
    <name type="scientific">Mycoplasmopsis pulmonis (strain UAB CTIP)</name>
    <name type="common">Mycoplasma pulmonis</name>
    <dbReference type="NCBI Taxonomy" id="272635"/>
    <lineage>
        <taxon>Bacteria</taxon>
        <taxon>Bacillati</taxon>
        <taxon>Mycoplasmatota</taxon>
        <taxon>Mycoplasmoidales</taxon>
        <taxon>Metamycoplasmataceae</taxon>
        <taxon>Mycoplasmopsis</taxon>
    </lineage>
</organism>
<dbReference type="GO" id="GO:0015833">
    <property type="term" value="P:peptide transport"/>
    <property type="evidence" value="ECO:0007669"/>
    <property type="project" value="InterPro"/>
</dbReference>
<evidence type="ECO:0000259" key="8">
    <source>
        <dbReference type="PROSITE" id="PS50893"/>
    </source>
</evidence>
<dbReference type="GO" id="GO:0005524">
    <property type="term" value="F:ATP binding"/>
    <property type="evidence" value="ECO:0007669"/>
    <property type="project" value="UniProtKB-KW"/>
</dbReference>
<keyword evidence="7" id="KW-0472">Membrane</keyword>
<dbReference type="InterPro" id="IPR013563">
    <property type="entry name" value="Oligopep_ABC_C"/>
</dbReference>
<dbReference type="KEGG" id="mpu:MYPU_2850"/>
<dbReference type="PIR" id="E90547">
    <property type="entry name" value="E90547"/>
</dbReference>
<dbReference type="Gene3D" id="3.40.50.300">
    <property type="entry name" value="P-loop containing nucleotide triphosphate hydrolases"/>
    <property type="match status" value="1"/>
</dbReference>
<keyword evidence="3" id="KW-0813">Transport</keyword>
<dbReference type="AlphaFoldDB" id="Q98QS6"/>
<sequence>MHANDVEQKSQKIDQNNMVKKDSNYVLNVKNLNIYFKISKKQKIHVVRGIDLKVAKSQIVGLVGESGSGKTVTSKSFLGINFNDITSSDKMDISGIDASKFIKNKDWLKIRGKKVGYIPQDPLTALNPTRTIGKQLLDVLHKDPRFKTKKEKIDYLVDILETFGIRDARSKFNSYPHTFSGGMKQRVVIAMVVALNPDLIIADEPTTALDPTVQASVLSLLDEIREKYKIAIIFISHNISVVAKFCDYIYVMYAGKVVEKGTRRDIFTNPKHPYTWALISAIPENKEKALYTIKGTPPDMANLPPGDAFAPRNEYALDLDYVKEPPFFKISSTHSAATWLLHEKAPKIELKESVVKRLESFRKVFNE</sequence>
<dbReference type="PROSITE" id="PS00211">
    <property type="entry name" value="ABC_TRANSPORTER_1"/>
    <property type="match status" value="1"/>
</dbReference>
<dbReference type="PANTHER" id="PTHR43297:SF2">
    <property type="entry name" value="DIPEPTIDE TRANSPORT ATP-BINDING PROTEIN DPPD"/>
    <property type="match status" value="1"/>
</dbReference>
<dbReference type="InterPro" id="IPR003593">
    <property type="entry name" value="AAA+_ATPase"/>
</dbReference>
<dbReference type="SUPFAM" id="SSF52540">
    <property type="entry name" value="P-loop containing nucleoside triphosphate hydrolases"/>
    <property type="match status" value="1"/>
</dbReference>
<comment type="similarity">
    <text evidence="2">Belongs to the ABC transporter superfamily.</text>
</comment>
<dbReference type="PROSITE" id="PS50893">
    <property type="entry name" value="ABC_TRANSPORTER_2"/>
    <property type="match status" value="1"/>
</dbReference>
<dbReference type="InterPro" id="IPR050388">
    <property type="entry name" value="ABC_Ni/Peptide_Import"/>
</dbReference>
<dbReference type="eggNOG" id="COG0444">
    <property type="taxonomic scope" value="Bacteria"/>
</dbReference>
<name>Q98QS6_MYCPU</name>
<feature type="domain" description="ABC transporter" evidence="8">
    <location>
        <begin position="29"/>
        <end position="279"/>
    </location>
</feature>
<dbReference type="NCBIfam" id="TIGR01727">
    <property type="entry name" value="oligo_HPY"/>
    <property type="match status" value="1"/>
</dbReference>
<keyword evidence="5" id="KW-0547">Nucleotide-binding</keyword>
<dbReference type="HOGENOM" id="CLU_000604_1_23_14"/>
<reference evidence="9 10" key="1">
    <citation type="journal article" date="2001" name="Nucleic Acids Res.">
        <title>The complete genome sequence of the murine respiratory pathogen Mycoplasma pulmonis.</title>
        <authorList>
            <person name="Chambaud I."/>
            <person name="Heilig R."/>
            <person name="Ferris S."/>
            <person name="Barbe V."/>
            <person name="Samson D."/>
            <person name="Galisson F."/>
            <person name="Moszer I."/>
            <person name="Dybvig K."/>
            <person name="Wroblewski H."/>
            <person name="Viari A."/>
            <person name="Rocha E.P.C."/>
            <person name="Blanchard A."/>
        </authorList>
    </citation>
    <scope>NUCLEOTIDE SEQUENCE [LARGE SCALE GENOMIC DNA]</scope>
    <source>
        <strain evidence="9 10">UAB CTIP</strain>
    </source>
</reference>
<dbReference type="InterPro" id="IPR017871">
    <property type="entry name" value="ABC_transporter-like_CS"/>
</dbReference>
<proteinExistence type="inferred from homology"/>
<dbReference type="STRING" id="272635.gene:17576875"/>
<dbReference type="InterPro" id="IPR003439">
    <property type="entry name" value="ABC_transporter-like_ATP-bd"/>
</dbReference>
<dbReference type="PANTHER" id="PTHR43297">
    <property type="entry name" value="OLIGOPEPTIDE TRANSPORT ATP-BINDING PROTEIN APPD"/>
    <property type="match status" value="1"/>
</dbReference>
<dbReference type="Proteomes" id="UP000000528">
    <property type="component" value="Chromosome"/>
</dbReference>
<evidence type="ECO:0000256" key="6">
    <source>
        <dbReference type="ARBA" id="ARBA00022840"/>
    </source>
</evidence>
<accession>Q98QS6</accession>
<dbReference type="FunFam" id="3.40.50.300:FF:000016">
    <property type="entry name" value="Oligopeptide ABC transporter ATP-binding component"/>
    <property type="match status" value="1"/>
</dbReference>
<dbReference type="InterPro" id="IPR027417">
    <property type="entry name" value="P-loop_NTPase"/>
</dbReference>
<evidence type="ECO:0000256" key="5">
    <source>
        <dbReference type="ARBA" id="ARBA00022741"/>
    </source>
</evidence>
<comment type="subcellular location">
    <subcellularLocation>
        <location evidence="1">Cell membrane</location>
        <topology evidence="1">Peripheral membrane protein</topology>
    </subcellularLocation>
</comment>
<dbReference type="Pfam" id="PF08352">
    <property type="entry name" value="oligo_HPY"/>
    <property type="match status" value="1"/>
</dbReference>
<dbReference type="Pfam" id="PF00005">
    <property type="entry name" value="ABC_tran"/>
    <property type="match status" value="1"/>
</dbReference>
<protein>
    <submittedName>
        <fullName evidence="9">OLIGOPEPTIDE ABC TRANSPORTER ATP-BINDING PROTEIN</fullName>
    </submittedName>
</protein>
<keyword evidence="6 9" id="KW-0067">ATP-binding</keyword>
<evidence type="ECO:0000256" key="7">
    <source>
        <dbReference type="ARBA" id="ARBA00023136"/>
    </source>
</evidence>
<evidence type="ECO:0000256" key="4">
    <source>
        <dbReference type="ARBA" id="ARBA00022475"/>
    </source>
</evidence>
<dbReference type="EMBL" id="AL445564">
    <property type="protein sequence ID" value="CAC13458.1"/>
    <property type="molecule type" value="Genomic_DNA"/>
</dbReference>
<evidence type="ECO:0000256" key="1">
    <source>
        <dbReference type="ARBA" id="ARBA00004202"/>
    </source>
</evidence>
<dbReference type="GO" id="GO:0005886">
    <property type="term" value="C:plasma membrane"/>
    <property type="evidence" value="ECO:0007669"/>
    <property type="project" value="UniProtKB-SubCell"/>
</dbReference>